<keyword evidence="7 9" id="KW-0472">Membrane</keyword>
<evidence type="ECO:0000313" key="11">
    <source>
        <dbReference type="Proteomes" id="UP000181951"/>
    </source>
</evidence>
<sequence>MSSLPAGGPLRGPVPAPEPTPGTYATVPGAHEAPPGPWESAHPAAAPAAGVPAQAGTSGGPDAAPRERGDDAAPRGLARAAGVTAALTVAGSVLGLVRDQAVAHLFGAGAESDAFLVAWTVPEVAATVLIEDAMALLMVPAFSAVLARGAGPRPLVRGTLPRLLAVLAVLTAGLAAGAPLLVRLLAPGLADPATAVACTRLTALTVFTFGLTGYLSAALRAQRRFVPPAAIYVAYNVGIVATLLALHGRYGVRAAAAGVAAGGVLMVLVQLPAFLRGLGPRLPEPAAGGRRDALAFALVVPVVVFTLGRQAQVLLERFFAAPLAPGAISHLNYAQKVAQLPMVMSLMICTVTFPAVSRALALGDRERARRRVERDLTLAAVVVLLGAAYVAACAPAIVRVLFQRGEFGPADTAATAAVMRVYALGLLGQSMVGALVRPYFSAARPTWYPAVSMAAGLLVTAVVDAAAARPFGACGIAAGNAAGITVTAVLLLHGIGARLRDGAAVRARSLAPGLARIALAAAAATAAGWALAAVAPGALCAVLLGGVAVPAVFAAVALAVRAPEIPSLIATVTRKARS</sequence>
<keyword evidence="5" id="KW-0573">Peptidoglycan synthesis</keyword>
<dbReference type="GO" id="GO:0034204">
    <property type="term" value="P:lipid translocation"/>
    <property type="evidence" value="ECO:0007669"/>
    <property type="project" value="TreeGrafter"/>
</dbReference>
<evidence type="ECO:0000256" key="3">
    <source>
        <dbReference type="ARBA" id="ARBA00022692"/>
    </source>
</evidence>
<dbReference type="RefSeq" id="WP_079176289.1">
    <property type="nucleotide sequence ID" value="NZ_FODD01000056.1"/>
</dbReference>
<protein>
    <submittedName>
        <fullName evidence="10">Putative peptidoglycan lipid II flippase</fullName>
    </submittedName>
</protein>
<dbReference type="GO" id="GO:0005886">
    <property type="term" value="C:plasma membrane"/>
    <property type="evidence" value="ECO:0007669"/>
    <property type="project" value="UniProtKB-SubCell"/>
</dbReference>
<keyword evidence="3 9" id="KW-0812">Transmembrane</keyword>
<comment type="subcellular location">
    <subcellularLocation>
        <location evidence="1">Cell membrane</location>
        <topology evidence="1">Multi-pass membrane protein</topology>
    </subcellularLocation>
</comment>
<dbReference type="AlphaFoldDB" id="A0A1H8TP70"/>
<keyword evidence="6 9" id="KW-1133">Transmembrane helix</keyword>
<feature type="transmembrane region" description="Helical" evidence="9">
    <location>
        <begin position="163"/>
        <end position="182"/>
    </location>
</feature>
<evidence type="ECO:0000256" key="4">
    <source>
        <dbReference type="ARBA" id="ARBA00022960"/>
    </source>
</evidence>
<feature type="transmembrane region" description="Helical" evidence="9">
    <location>
        <begin position="541"/>
        <end position="560"/>
    </location>
</feature>
<dbReference type="GO" id="GO:0009252">
    <property type="term" value="P:peptidoglycan biosynthetic process"/>
    <property type="evidence" value="ECO:0007669"/>
    <property type="project" value="UniProtKB-KW"/>
</dbReference>
<dbReference type="Pfam" id="PF03023">
    <property type="entry name" value="MurJ"/>
    <property type="match status" value="1"/>
</dbReference>
<dbReference type="Proteomes" id="UP000181951">
    <property type="component" value="Unassembled WGS sequence"/>
</dbReference>
<dbReference type="OrthoDB" id="3695748at2"/>
<feature type="transmembrane region" description="Helical" evidence="9">
    <location>
        <begin position="473"/>
        <end position="492"/>
    </location>
</feature>
<accession>A0A1H8TP70</accession>
<feature type="compositionally biased region" description="Low complexity" evidence="8">
    <location>
        <begin position="41"/>
        <end position="55"/>
    </location>
</feature>
<evidence type="ECO:0000256" key="2">
    <source>
        <dbReference type="ARBA" id="ARBA00022475"/>
    </source>
</evidence>
<keyword evidence="2" id="KW-1003">Cell membrane</keyword>
<keyword evidence="4" id="KW-0133">Cell shape</keyword>
<feature type="region of interest" description="Disordered" evidence="8">
    <location>
        <begin position="1"/>
        <end position="74"/>
    </location>
</feature>
<feature type="transmembrane region" description="Helical" evidence="9">
    <location>
        <begin position="254"/>
        <end position="274"/>
    </location>
</feature>
<evidence type="ECO:0000256" key="9">
    <source>
        <dbReference type="SAM" id="Phobius"/>
    </source>
</evidence>
<feature type="transmembrane region" description="Helical" evidence="9">
    <location>
        <begin position="376"/>
        <end position="402"/>
    </location>
</feature>
<evidence type="ECO:0000256" key="8">
    <source>
        <dbReference type="SAM" id="MobiDB-lite"/>
    </source>
</evidence>
<feature type="transmembrane region" description="Helical" evidence="9">
    <location>
        <begin position="422"/>
        <end position="440"/>
    </location>
</feature>
<evidence type="ECO:0000256" key="5">
    <source>
        <dbReference type="ARBA" id="ARBA00022984"/>
    </source>
</evidence>
<keyword evidence="11" id="KW-1185">Reference proteome</keyword>
<evidence type="ECO:0000256" key="6">
    <source>
        <dbReference type="ARBA" id="ARBA00022989"/>
    </source>
</evidence>
<feature type="transmembrane region" description="Helical" evidence="9">
    <location>
        <begin position="229"/>
        <end position="248"/>
    </location>
</feature>
<dbReference type="EMBL" id="FODD01000056">
    <property type="protein sequence ID" value="SEO92661.1"/>
    <property type="molecule type" value="Genomic_DNA"/>
</dbReference>
<dbReference type="GO" id="GO:0015648">
    <property type="term" value="F:lipid-linked peptidoglycan transporter activity"/>
    <property type="evidence" value="ECO:0007669"/>
    <property type="project" value="TreeGrafter"/>
</dbReference>
<dbReference type="STRING" id="310780.SAMN05216267_105627"/>
<gene>
    <name evidence="10" type="ORF">SAMN05216267_105627</name>
</gene>
<evidence type="ECO:0000256" key="1">
    <source>
        <dbReference type="ARBA" id="ARBA00004651"/>
    </source>
</evidence>
<feature type="transmembrane region" description="Helical" evidence="9">
    <location>
        <begin position="338"/>
        <end position="356"/>
    </location>
</feature>
<feature type="transmembrane region" description="Helical" evidence="9">
    <location>
        <begin position="194"/>
        <end position="217"/>
    </location>
</feature>
<dbReference type="GO" id="GO:0008360">
    <property type="term" value="P:regulation of cell shape"/>
    <property type="evidence" value="ECO:0007669"/>
    <property type="project" value="UniProtKB-KW"/>
</dbReference>
<dbReference type="PANTHER" id="PTHR47019:SF1">
    <property type="entry name" value="LIPID II FLIPPASE MURJ"/>
    <property type="match status" value="1"/>
</dbReference>
<evidence type="ECO:0000313" key="10">
    <source>
        <dbReference type="EMBL" id="SEO92661.1"/>
    </source>
</evidence>
<feature type="transmembrane region" description="Helical" evidence="9">
    <location>
        <begin position="447"/>
        <end position="467"/>
    </location>
</feature>
<reference evidence="10 11" key="1">
    <citation type="submission" date="2016-10" db="EMBL/GenBank/DDBJ databases">
        <authorList>
            <person name="de Groot N.N."/>
        </authorList>
    </citation>
    <scope>NUCLEOTIDE SEQUENCE [LARGE SCALE GENOMIC DNA]</scope>
    <source>
        <strain evidence="10 11">CGMCC 4.2026</strain>
    </source>
</reference>
<feature type="transmembrane region" description="Helical" evidence="9">
    <location>
        <begin position="133"/>
        <end position="151"/>
    </location>
</feature>
<feature type="compositionally biased region" description="Basic and acidic residues" evidence="8">
    <location>
        <begin position="64"/>
        <end position="73"/>
    </location>
</feature>
<feature type="transmembrane region" description="Helical" evidence="9">
    <location>
        <begin position="294"/>
        <end position="315"/>
    </location>
</feature>
<proteinExistence type="predicted"/>
<dbReference type="PRINTS" id="PR01806">
    <property type="entry name" value="VIRFACTRMVIN"/>
</dbReference>
<feature type="transmembrane region" description="Helical" evidence="9">
    <location>
        <begin position="513"/>
        <end position="535"/>
    </location>
</feature>
<organism evidence="10 11">
    <name type="scientific">Actinacidiphila rubida</name>
    <dbReference type="NCBI Taxonomy" id="310780"/>
    <lineage>
        <taxon>Bacteria</taxon>
        <taxon>Bacillati</taxon>
        <taxon>Actinomycetota</taxon>
        <taxon>Actinomycetes</taxon>
        <taxon>Kitasatosporales</taxon>
        <taxon>Streptomycetaceae</taxon>
        <taxon>Actinacidiphila</taxon>
    </lineage>
</organism>
<name>A0A1H8TP70_9ACTN</name>
<dbReference type="PANTHER" id="PTHR47019">
    <property type="entry name" value="LIPID II FLIPPASE MURJ"/>
    <property type="match status" value="1"/>
</dbReference>
<evidence type="ECO:0000256" key="7">
    <source>
        <dbReference type="ARBA" id="ARBA00023136"/>
    </source>
</evidence>
<dbReference type="InterPro" id="IPR051050">
    <property type="entry name" value="Lipid_II_flippase_MurJ/MviN"/>
</dbReference>
<dbReference type="InterPro" id="IPR004268">
    <property type="entry name" value="MurJ"/>
</dbReference>